<feature type="domain" description="HYDIN/VesB/CFA65-like Ig-like" evidence="8">
    <location>
        <begin position="3666"/>
        <end position="3752"/>
    </location>
</feature>
<feature type="compositionally biased region" description="Polar residues" evidence="6">
    <location>
        <begin position="1626"/>
        <end position="1638"/>
    </location>
</feature>
<evidence type="ECO:0000256" key="2">
    <source>
        <dbReference type="ARBA" id="ARBA00004496"/>
    </source>
</evidence>
<gene>
    <name evidence="9" type="ORF">GBAR_LOCUS16164</name>
</gene>
<protein>
    <submittedName>
        <fullName evidence="9">Hydrocephalus-inducing protein homolog</fullName>
    </submittedName>
</protein>
<feature type="region of interest" description="Disordered" evidence="6">
    <location>
        <begin position="1560"/>
        <end position="1649"/>
    </location>
</feature>
<dbReference type="Pfam" id="PF17213">
    <property type="entry name" value="Hydin_ADK"/>
    <property type="match status" value="1"/>
</dbReference>
<feature type="region of interest" description="Disordered" evidence="6">
    <location>
        <begin position="1809"/>
        <end position="1879"/>
    </location>
</feature>
<feature type="compositionally biased region" description="Basic and acidic residues" evidence="6">
    <location>
        <begin position="1867"/>
        <end position="1878"/>
    </location>
</feature>
<dbReference type="InterPro" id="IPR033768">
    <property type="entry name" value="Hydin_ADK"/>
</dbReference>
<name>A0AA35SDX6_GEOBA</name>
<dbReference type="InterPro" id="IPR033305">
    <property type="entry name" value="Hydin-like"/>
</dbReference>
<dbReference type="GO" id="GO:1904158">
    <property type="term" value="P:axonemal central apparatus assembly"/>
    <property type="evidence" value="ECO:0007669"/>
    <property type="project" value="TreeGrafter"/>
</dbReference>
<feature type="compositionally biased region" description="Polar residues" evidence="6">
    <location>
        <begin position="1712"/>
        <end position="1722"/>
    </location>
</feature>
<feature type="compositionally biased region" description="Basic and acidic residues" evidence="6">
    <location>
        <begin position="1560"/>
        <end position="1589"/>
    </location>
</feature>
<dbReference type="GO" id="GO:0003341">
    <property type="term" value="P:cilium movement"/>
    <property type="evidence" value="ECO:0007669"/>
    <property type="project" value="TreeGrafter"/>
</dbReference>
<dbReference type="Gene3D" id="2.60.40.10">
    <property type="entry name" value="Immunoglobulins"/>
    <property type="match status" value="18"/>
</dbReference>
<feature type="compositionally biased region" description="Low complexity" evidence="6">
    <location>
        <begin position="1361"/>
        <end position="1374"/>
    </location>
</feature>
<organism evidence="9 10">
    <name type="scientific">Geodia barretti</name>
    <name type="common">Barrett's horny sponge</name>
    <dbReference type="NCBI Taxonomy" id="519541"/>
    <lineage>
        <taxon>Eukaryota</taxon>
        <taxon>Metazoa</taxon>
        <taxon>Porifera</taxon>
        <taxon>Demospongiae</taxon>
        <taxon>Heteroscleromorpha</taxon>
        <taxon>Tetractinellida</taxon>
        <taxon>Astrophorina</taxon>
        <taxon>Geodiidae</taxon>
        <taxon>Geodia</taxon>
    </lineage>
</organism>
<dbReference type="Pfam" id="PF22544">
    <property type="entry name" value="HYDIN_VesB_CFA65-like_Ig"/>
    <property type="match status" value="3"/>
</dbReference>
<feature type="region of interest" description="Disordered" evidence="6">
    <location>
        <begin position="1187"/>
        <end position="1213"/>
    </location>
</feature>
<evidence type="ECO:0000256" key="1">
    <source>
        <dbReference type="ARBA" id="ARBA00004138"/>
    </source>
</evidence>
<evidence type="ECO:0000259" key="8">
    <source>
        <dbReference type="Pfam" id="PF22544"/>
    </source>
</evidence>
<keyword evidence="4" id="KW-0969">Cilium</keyword>
<dbReference type="EMBL" id="CASHTH010002325">
    <property type="protein sequence ID" value="CAI8028310.1"/>
    <property type="molecule type" value="Genomic_DNA"/>
</dbReference>
<dbReference type="NCBIfam" id="NF012200">
    <property type="entry name" value="choice_anch_D"/>
    <property type="match status" value="1"/>
</dbReference>
<keyword evidence="5" id="KW-0966">Cell projection</keyword>
<sequence length="4268" mass="473895">MEPPLDERTLHYSTDPSSGVIDPRTTLELPLQIEPQVVGEVITAAVFTILGSLEAPLEVAIRFVGEGPVINVSSTDLHWGRQPVLTPLPKTVYLSNESLIPAEYECVLSRERTVFSVEPPSGVIAPQETLELIVTATIDDCLRFTDKVTVVVSKGVNITISLSAEGEGTTIVSQPPLQPKVDLGPHFCNSWPCRKQFTLMNRGRRLQALSWTTQGFSTAKLKKMEIKRANQDLKDIGRKRPRPEPELKRPVFRIIPDKVVLEPFENCVITLEGSSQEPKSVAERLICHAIIGKNAHKERIMTVDVLANFISPLTHFSTREISFSSYQPPGSELEKQAQSLGLQNVSPLPFTAVLMCIYPFTFNNIGGKLQQLELELEPSQNKDVVIHFDPSYCRDRRSRTEENQLVVAYKEHPMREYLSLNAKVYFPNVEFESTDVDFGCILNDTETIQYVKMTNTSPLEVKYKWYFLRRPPVRRQDPEQCDEGVDMQSECETDSLTEEDSAGESQEQDERDGEEEEEGEEEGEEGEEVEQASEREGEEESSLPEHDPEDSLEREDVEGSRDLQASGNSLAEGDEGGESLQPPADTVNVQEAAAAVVIPTVAASIGDVVDNTARSVARQREKQPWELVDDPFKLVRIEQIFDILPLHGTLLPGESQEVQFTFYGYTGIATECVAACKVDGGPTYQVRLSGEASNVQYRFNHKRIDFGQQLYGQMLTAEVVLYNTGKVDMDFTTFGVSGDSHLAPGEISVQPHSGHIEALENMKLTVTFQPGVAEKCQKTFQVQVAHLQPDEITLVGEGVFPRVGFDLPSQLLDPEHSQLRETAQKSIGMIERVSDDSLLLEMERLLVKQFVTKSDSPHMNKGKLRPSLPPYQLDFGYVVYGSVETRRVTLTNTGSCPVSFNTTHKTLEGTGFSLDLVSKVRALPGAPEAESLEFNVQFDPTAVQCPLGHVQALIPFNLFNGPVYSLLLSATVTKPALQLSRHEIDFETVICGQCKIATICISNPFHVSCRWSAVTNKPPKKVPKHVPMHVRRKMKDKPPPTYYEVDPPSGILQPGQRNDIRIRFMPTEEVDYEDTIPFKISHNPDSDTVLVVKGHGSEPRVEFDRQMVQFPAVLPFADGSEAEVLVSNPQPYAVEIYSLEFDKQYLEEEEILRWVKGYDGQKRLFLPPIVPGEKLPKEILQAWEKTKPTPLSTELPSREDMPSTMEGSAAEIDPKLPSSSANLLVQGLLDGRTPDLSTTALLSVPELGIIESVTGLTNDDIEGFSQINVEGIDIPPVAAAIARHMGIDLSPVGAKNELRKGIAFVVDGPPMSGRTSLARALAEKYKAVLINVDELLKGLISKAETPEGRKLRQLCIDAETEQQAQEEAPSATTTHTTGKRVSTKDIKDKEAKDSAPKAEEVHQPVAPFPVLPLPDTDLAVPQSSLNPAPLPNEMIVQILENRLQQHDCRRGVVFDGVESIFTSCPSSALKIILEVIHNRKHIYVAKIEMELSEIKERRFRLEKEAKMRAKEEQRLQEEKEKEEEERAKREMEIDEEEYEALSEEERIKFDQKLLAVKKEKSRIKQEREERERIEHEREEEERRIAEELKKKKGKARKAPTVTGLASSSRPTSGGKKLSRDGLGMASQASICSGPTTPGKSKAKSPGMATDGQIAAADPLDKQFEYYVHHAQKVQTLLADWDRVARVDRPLPPQEMPESLTPVKKSTHKNVKPQPSTLAPSTTALPEINRDELGVPLIALKGSKPTNELVDDILSADGNIPTPEEVLEILGLGADGPPIAKPVTFQVYPYPLKRMKLTEQDHFSFIAAYTDDPNSEKVEPPPSEIAPEPVPEPPLSQSRKRSESRQSPLKRRKGTSKAPSPLPGVVLEEEHKEKVEKKQSKPTKLAGYRWVVPAHGQRKIKLLFSSKECGQFDHTFNFEVAGTRQRHQLFCRGQCHVPSICRDPQTIFTHCKKYMREDEIVHKRYFLSEDLYIFGPLLASKSRERYKKGLHPENMEKLTISNPGKIKSEVSFFFREDADGTTYILDPPAMILEPRESQTLTVWAFPEKCTTYYDALVCCIKHNPNPAVIPITCTGVVPEIKFEQKQLDFKKVLLHRKQTNVLSLTNPTLIPVAWKLGGLEQLGDEFSFNQEQGVVQPKTTFPLQVSFRAAKPVTVLKKAIKVEVSDVERKHMGLVQIENISINAEAYDVAMDVSFPRGTDGGLEFPCVFAGSDHKLLMQLKNKGKYDIGFAFSFTKASNGKSYSDVFKVAPSHAVLYATEKATSVSVIFHSTTEVTIKDESILKCEVIDRHVGDQGEVIACIPIKVSAKAVFSKFSLSPTTSINFGAMTVNTKKQCSFVLENRGEFDFRYAIVAADGSQKKPVAKAGRGSSRAREGRDSLQTSSLLKVEGGKGGGRSKTEIACIRTEVVSGTQRLVLGMFTIQPATGMIPAGHSSEIKVDCTADRPGKQAVALIIEISDRFVRDPPIIYHIYGDVLEPAINTTDIGAIFEEHGVCQSLGVMGPQLFHRKGCVGVYGEVERWFAFKSVIVGQSAQARFKIINSTKIPCDAKLVIASTSSKQKGAAEGFDVEPKSKFTIPSHSHVFAMVTFQPTAIQTYTATFEAYPEDYKQKALTFELHGDGNLPQVEVTYPTLKNAKGQPLLVFRRLLTDQSQTLKVSLRNVGTIPAVVQIRIRSGKQHFTGAVPSGDQETINDADKPDISENRNRLASLPLSLSLDVGEIQSFPVTFHPSVTEKCQGELSLRVRDNQFETLSIQLVGEGYQDDVSIRNIHGGADRDQMSISRVSDLQPEKVEAAHENSLDFGDFAVGESRQITFSLSNCGTEPVKFQWPTSLPGLSFSPFTGHLHPSTSKDVSVTFKGDKPVTLKQERIAGKIWKIRFREPLEKVRDWDDRHKIIHWVNVPTDAEKPLPSPAKKKVVEVEAEPLNSVLDDSRRDLVLSVWATVDYVQYTCPTKEIRFTDTLLYQTRIYKLPLSNTGQIPLSYSWSIVHMDGSPLTPRSSQLELDENTGNIAGEGGEVVPFSISSSVGEIQPEKDAVFSVSFSPLDVREWECKLVCSIPHLDSSNGLLELLVSGKALMPHCHFELEPSDYPVARHSGGEGSVHSSQAIEVHSAGIGIKIVKQFEVINPTLHGYEFNWTYEGRPTTSLQPSSFKCLTPRGFIEAGKTFEMAFEFTPMAKETVESLWRFSIPALSQSFLLVGHTTEPAVLLDRAYVNFHSLKLGSTHRETVYLVNNEPTVQSFEFVKKSCYSSGHSARVKVNPLKGTVAPHSRLPIEVSFTASLPQEFSFNLECRVKHKPTPLRLNVKAQGYKVKMGLSFTNTSGDTVDIPLYSPANCEINFGKVPICERALGQVTIVNHGDNNLEYQWILSEECAEAGAQGCQLVSVERANGTVEARNRSCCELVLAPPKKTTLKNCTLTLKVVNGPTMPISILGSGVEPRLVFTPKEVDFGMCFLQQAEMSPRRTTVVITNKEKEDMSIKCLFENKLHFEVHSEQCLLRPGETSEFMVVFRPTQATSYEDKIEFEVNGLSKTSVAVRGVGVPMKVELADPTQKTLNLGALRVSTVVKKEVVLINRSLIPLALSVSLVTSSHQLQEDSTVLCADVVDGKTLQPKSEITLKAKNGTGKVMVTFAPKTRIAHFQEEVIMESSGMSQPLFMVTGSCLGQEIQLDMDHIPFGTVCHGSQTSRHILIINSGDIGASFKWEADKFAPDFSISPTEGYLSPGMEVPLEITFHPRKVKRDIRYERLPCQIEGSSPLLLTLSGICTEQKPEKEIQQFTTIVRTKKSKQLPQIRNDSNAVWRLSPVIGGQQWTGPDSLTINPNSSGHYELTYHPLAMTSDTAKHHGTVFFPFPNGNGLLYNLQGTAEPPDATASTFREIPCKTPHTELLKVKNWIRRPQRFRVIRELVRPEKLDQSVSLHGMDYIDVPALGKKDYKLHFYSFKECTIIAKVTFMIEQTGEYMFYNVTFKSTSSGIIDTIELSTQVRRSVSHDIVITNPLNSNVTFSASTSVHEISLPPNFVVGPDSKLSRTFEYLPLRAGETVGKLIFTSSELGAYQYELHLTATPPTPEPPVHFTCHLGKSKQQQCKVPNYAKGTRVEYSCRIANGDNTESTNFHVEKSIMASGAEVIFEVNFEPSHLGDSQATLFLSSSQGGDYTIPLFGHCLPPRPEGPHTVKAGQTIAIPFKNVFPQTMQFSYSVNSPVFSVKAADTIKARKTCNMQVTYDAKQADPHQTKTGKLVVTSLHSARSAAASRGPPPTSWVFYLKGTPS</sequence>
<dbReference type="Gene3D" id="3.40.50.300">
    <property type="entry name" value="P-loop containing nucleotide triphosphate hydrolases"/>
    <property type="match status" value="1"/>
</dbReference>
<dbReference type="PANTHER" id="PTHR23053">
    <property type="entry name" value="DLEC1 DELETED IN LUNG AND ESOPHAGEAL CANCER 1"/>
    <property type="match status" value="1"/>
</dbReference>
<dbReference type="Proteomes" id="UP001174909">
    <property type="component" value="Unassembled WGS sequence"/>
</dbReference>
<comment type="subcellular location">
    <subcellularLocation>
        <location evidence="1">Cell projection</location>
        <location evidence="1">Cilium</location>
    </subcellularLocation>
    <subcellularLocation>
        <location evidence="2">Cytoplasm</location>
    </subcellularLocation>
</comment>
<feature type="domain" description="HYDIN/VesB/CFA65-like Ig-like" evidence="8">
    <location>
        <begin position="3438"/>
        <end position="3535"/>
    </location>
</feature>
<feature type="region of interest" description="Disordered" evidence="6">
    <location>
        <begin position="2361"/>
        <end position="2396"/>
    </location>
</feature>
<dbReference type="PANTHER" id="PTHR23053:SF0">
    <property type="entry name" value="HYDROCEPHALUS-INDUCING PROTEIN HOMOLOG"/>
    <property type="match status" value="1"/>
</dbReference>
<keyword evidence="10" id="KW-1185">Reference proteome</keyword>
<evidence type="ECO:0000313" key="9">
    <source>
        <dbReference type="EMBL" id="CAI8028310.1"/>
    </source>
</evidence>
<feature type="region of interest" description="Disordered" evidence="6">
    <location>
        <begin position="1511"/>
        <end position="1531"/>
    </location>
</feature>
<dbReference type="InterPro" id="IPR053879">
    <property type="entry name" value="HYDIN_VesB_CFA65-like_Ig"/>
</dbReference>
<comment type="caution">
    <text evidence="9">The sequence shown here is derived from an EMBL/GenBank/DDBJ whole genome shotgun (WGS) entry which is preliminary data.</text>
</comment>
<feature type="domain" description="Hydin adenylate kinase-like" evidence="7">
    <location>
        <begin position="1303"/>
        <end position="1392"/>
    </location>
</feature>
<keyword evidence="3" id="KW-0963">Cytoplasm</keyword>
<dbReference type="InterPro" id="IPR013783">
    <property type="entry name" value="Ig-like_fold"/>
</dbReference>
<reference evidence="9" key="1">
    <citation type="submission" date="2023-03" db="EMBL/GenBank/DDBJ databases">
        <authorList>
            <person name="Steffen K."/>
            <person name="Cardenas P."/>
        </authorList>
    </citation>
    <scope>NUCLEOTIDE SEQUENCE</scope>
</reference>
<feature type="domain" description="HYDIN/VesB/CFA65-like Ig-like" evidence="8">
    <location>
        <begin position="698"/>
        <end position="794"/>
    </location>
</feature>
<evidence type="ECO:0000256" key="5">
    <source>
        <dbReference type="ARBA" id="ARBA00023273"/>
    </source>
</evidence>
<evidence type="ECO:0000259" key="7">
    <source>
        <dbReference type="Pfam" id="PF17213"/>
    </source>
</evidence>
<dbReference type="GO" id="GO:0005930">
    <property type="term" value="C:axoneme"/>
    <property type="evidence" value="ECO:0007669"/>
    <property type="project" value="TreeGrafter"/>
</dbReference>
<feature type="region of interest" description="Disordered" evidence="6">
    <location>
        <begin position="475"/>
        <end position="583"/>
    </location>
</feature>
<feature type="region of interest" description="Disordered" evidence="6">
    <location>
        <begin position="1688"/>
        <end position="1722"/>
    </location>
</feature>
<evidence type="ECO:0000256" key="4">
    <source>
        <dbReference type="ARBA" id="ARBA00023069"/>
    </source>
</evidence>
<feature type="compositionally biased region" description="Pro residues" evidence="6">
    <location>
        <begin position="1819"/>
        <end position="1833"/>
    </location>
</feature>
<evidence type="ECO:0000256" key="3">
    <source>
        <dbReference type="ARBA" id="ARBA00022490"/>
    </source>
</evidence>
<proteinExistence type="predicted"/>
<accession>A0AA35SDX6</accession>
<feature type="compositionally biased region" description="Basic and acidic residues" evidence="6">
    <location>
        <begin position="1382"/>
        <end position="1401"/>
    </location>
</feature>
<dbReference type="InterPro" id="IPR027417">
    <property type="entry name" value="P-loop_NTPase"/>
</dbReference>
<feature type="compositionally biased region" description="Acidic residues" evidence="6">
    <location>
        <begin position="479"/>
        <end position="542"/>
    </location>
</feature>
<feature type="region of interest" description="Disordered" evidence="6">
    <location>
        <begin position="1361"/>
        <end position="1401"/>
    </location>
</feature>
<dbReference type="SUPFAM" id="SSF52540">
    <property type="entry name" value="P-loop containing nucleoside triphosphate hydrolases"/>
    <property type="match status" value="1"/>
</dbReference>
<evidence type="ECO:0000313" key="10">
    <source>
        <dbReference type="Proteomes" id="UP001174909"/>
    </source>
</evidence>
<evidence type="ECO:0000256" key="6">
    <source>
        <dbReference type="SAM" id="MobiDB-lite"/>
    </source>
</evidence>